<dbReference type="PANTHER" id="PTHR12385:SF4">
    <property type="entry name" value="PROTEIN PNS1"/>
    <property type="match status" value="1"/>
</dbReference>
<feature type="transmembrane region" description="Helical" evidence="6">
    <location>
        <begin position="282"/>
        <end position="309"/>
    </location>
</feature>
<evidence type="ECO:0000256" key="4">
    <source>
        <dbReference type="ARBA" id="ARBA00022989"/>
    </source>
</evidence>
<evidence type="ECO:0000256" key="1">
    <source>
        <dbReference type="ARBA" id="ARBA00004141"/>
    </source>
</evidence>
<accession>A0A1Q9EZ96</accession>
<dbReference type="GO" id="GO:0005886">
    <property type="term" value="C:plasma membrane"/>
    <property type="evidence" value="ECO:0007669"/>
    <property type="project" value="UniProtKB-SubCell"/>
</dbReference>
<keyword evidence="5 6" id="KW-0472">Membrane</keyword>
<comment type="subcellular location">
    <subcellularLocation>
        <location evidence="6">Cell membrane</location>
        <topology evidence="6">Multi-pass membrane protein</topology>
    </subcellularLocation>
    <subcellularLocation>
        <location evidence="1">Membrane</location>
        <topology evidence="1">Multi-pass membrane protein</topology>
    </subcellularLocation>
</comment>
<comment type="caution">
    <text evidence="6">Lacks conserved residue(s) required for the propagation of feature annotation.</text>
</comment>
<evidence type="ECO:0000313" key="7">
    <source>
        <dbReference type="EMBL" id="OLQ12770.1"/>
    </source>
</evidence>
<reference evidence="7 8" key="1">
    <citation type="submission" date="2016-02" db="EMBL/GenBank/DDBJ databases">
        <title>Genome analysis of coral dinoflagellate symbionts highlights evolutionary adaptations to a symbiotic lifestyle.</title>
        <authorList>
            <person name="Aranda M."/>
            <person name="Li Y."/>
            <person name="Liew Y.J."/>
            <person name="Baumgarten S."/>
            <person name="Simakov O."/>
            <person name="Wilson M."/>
            <person name="Piel J."/>
            <person name="Ashoor H."/>
            <person name="Bougouffa S."/>
            <person name="Bajic V.B."/>
            <person name="Ryu T."/>
            <person name="Ravasi T."/>
            <person name="Bayer T."/>
            <person name="Micklem G."/>
            <person name="Kim H."/>
            <person name="Bhak J."/>
            <person name="Lajeunesse T.C."/>
            <person name="Voolstra C.R."/>
        </authorList>
    </citation>
    <scope>NUCLEOTIDE SEQUENCE [LARGE SCALE GENOMIC DNA]</scope>
    <source>
        <strain evidence="7 8">CCMP2467</strain>
    </source>
</reference>
<comment type="caution">
    <text evidence="7">The sequence shown here is derived from an EMBL/GenBank/DDBJ whole genome shotgun (WGS) entry which is preliminary data.</text>
</comment>
<feature type="transmembrane region" description="Helical" evidence="6">
    <location>
        <begin position="173"/>
        <end position="197"/>
    </location>
</feature>
<keyword evidence="3 6" id="KW-0812">Transmembrane</keyword>
<feature type="transmembrane region" description="Helical" evidence="6">
    <location>
        <begin position="126"/>
        <end position="153"/>
    </location>
</feature>
<evidence type="ECO:0000313" key="8">
    <source>
        <dbReference type="Proteomes" id="UP000186817"/>
    </source>
</evidence>
<dbReference type="AlphaFoldDB" id="A0A1Q9EZ96"/>
<gene>
    <name evidence="7" type="primary">PNS1</name>
    <name evidence="7" type="ORF">AK812_SmicGene3327</name>
</gene>
<evidence type="ECO:0000256" key="2">
    <source>
        <dbReference type="ARBA" id="ARBA00007168"/>
    </source>
</evidence>
<dbReference type="Pfam" id="PF04515">
    <property type="entry name" value="Choline_transpo"/>
    <property type="match status" value="1"/>
</dbReference>
<keyword evidence="4 6" id="KW-1133">Transmembrane helix</keyword>
<dbReference type="InterPro" id="IPR007603">
    <property type="entry name" value="Choline_transptr-like"/>
</dbReference>
<name>A0A1Q9EZ96_SYMMI</name>
<sequence length="569" mass="62518">MFAGFVYGVFGIGCLPNRFHAYDLRRLHSQPSESLESERLVPGAHGKRKKRRAKQNKELLGVCWITLASLFGGGAGASKKVVSAMGRQSVRVSELSTHENAELRRGGSMMKDKEPFEDSKRPCRDVIWAILFYVLAGFLCWWCASGIIAATGAADKGQAAKVSAKLHAYENSLFAVGYALAAAGMVAIVFSLVFLELAKRFSELVIWCALLLGPTVMIVVGVGMMVPVEGKWPMPGIFGAISFSIGCCLFACVLCCWKDLVAFSAALMRTIIKVVEIHTSMIFISIWGSFLSFLWSLLCCMSLVAFAIHDEEAMDKLTKGRASSSPAKAGFLFLFFFVQYWGLMVAMDAAYTACCGVFGRWYFLKVHRQRAICCLVAILALRQSLEWEPASAKKPVLCIHFVIDCFERAPTSAGPDAGTENLTRLRTSSGVLMLLSRQHFANAALRETVPGQFSPHMYARLKAVIGGLPRRSSKLYFNVASEPLHVSQALTDHFQLPAHKPLQAALLPIGLQCSSTKALANSFCRSFFLPELLSLTDALLRCTCISMMLLIVDRFQKDLGGGQRHFLVP</sequence>
<feature type="transmembrane region" description="Helical" evidence="6">
    <location>
        <begin position="204"/>
        <end position="225"/>
    </location>
</feature>
<dbReference type="PANTHER" id="PTHR12385">
    <property type="entry name" value="CHOLINE TRANSPORTER-LIKE (SLC FAMILY 44)"/>
    <property type="match status" value="1"/>
</dbReference>
<dbReference type="Proteomes" id="UP000186817">
    <property type="component" value="Unassembled WGS sequence"/>
</dbReference>
<proteinExistence type="inferred from homology"/>
<dbReference type="EMBL" id="LSRX01000038">
    <property type="protein sequence ID" value="OLQ12770.1"/>
    <property type="molecule type" value="Genomic_DNA"/>
</dbReference>
<organism evidence="7 8">
    <name type="scientific">Symbiodinium microadriaticum</name>
    <name type="common">Dinoflagellate</name>
    <name type="synonym">Zooxanthella microadriatica</name>
    <dbReference type="NCBI Taxonomy" id="2951"/>
    <lineage>
        <taxon>Eukaryota</taxon>
        <taxon>Sar</taxon>
        <taxon>Alveolata</taxon>
        <taxon>Dinophyceae</taxon>
        <taxon>Suessiales</taxon>
        <taxon>Symbiodiniaceae</taxon>
        <taxon>Symbiodinium</taxon>
    </lineage>
</organism>
<evidence type="ECO:0000256" key="6">
    <source>
        <dbReference type="RuleBase" id="RU368066"/>
    </source>
</evidence>
<feature type="transmembrane region" description="Helical" evidence="6">
    <location>
        <begin position="237"/>
        <end position="261"/>
    </location>
</feature>
<dbReference type="OrthoDB" id="429776at2759"/>
<comment type="function">
    <text evidence="6">Choline transporter.</text>
</comment>
<dbReference type="GO" id="GO:0022857">
    <property type="term" value="F:transmembrane transporter activity"/>
    <property type="evidence" value="ECO:0007669"/>
    <property type="project" value="UniProtKB-UniRule"/>
</dbReference>
<keyword evidence="8" id="KW-1185">Reference proteome</keyword>
<feature type="transmembrane region" description="Helical" evidence="6">
    <location>
        <begin position="329"/>
        <end position="362"/>
    </location>
</feature>
<comment type="similarity">
    <text evidence="2 6">Belongs to the CTL (choline transporter-like) family.</text>
</comment>
<evidence type="ECO:0000256" key="5">
    <source>
        <dbReference type="ARBA" id="ARBA00023136"/>
    </source>
</evidence>
<evidence type="ECO:0000256" key="3">
    <source>
        <dbReference type="ARBA" id="ARBA00022692"/>
    </source>
</evidence>
<protein>
    <recommendedName>
        <fullName evidence="6">Choline transporter-like protein</fullName>
    </recommendedName>
</protein>